<accession>A0ABR1VP46</accession>
<gene>
    <name evidence="2" type="ORF">PG996_006378</name>
</gene>
<reference evidence="2 3" key="1">
    <citation type="submission" date="2023-01" db="EMBL/GenBank/DDBJ databases">
        <title>Analysis of 21 Apiospora genomes using comparative genomics revels a genus with tremendous synthesis potential of carbohydrate active enzymes and secondary metabolites.</title>
        <authorList>
            <person name="Sorensen T."/>
        </authorList>
    </citation>
    <scope>NUCLEOTIDE SEQUENCE [LARGE SCALE GENOMIC DNA]</scope>
    <source>
        <strain evidence="2 3">CBS 83171</strain>
    </source>
</reference>
<feature type="region of interest" description="Disordered" evidence="1">
    <location>
        <begin position="1"/>
        <end position="31"/>
    </location>
</feature>
<comment type="caution">
    <text evidence="2">The sequence shown here is derived from an EMBL/GenBank/DDBJ whole genome shotgun (WGS) entry which is preliminary data.</text>
</comment>
<name>A0ABR1VP46_9PEZI</name>
<dbReference type="EMBL" id="JAQQWM010000003">
    <property type="protein sequence ID" value="KAK8073030.1"/>
    <property type="molecule type" value="Genomic_DNA"/>
</dbReference>
<dbReference type="Proteomes" id="UP001446871">
    <property type="component" value="Unassembled WGS sequence"/>
</dbReference>
<evidence type="ECO:0000313" key="3">
    <source>
        <dbReference type="Proteomes" id="UP001446871"/>
    </source>
</evidence>
<sequence>MAQQGTSSQSVPGAPEDTGTTSSFVPSRANLGRLHDLPPEVRVMIYQRVLDHDATPMVRSLVYSFSRPDFSVQSADLVNLRPQSRGLLIAIPEALSEASRLGWVRLPVSYVTFPGADVAHPDRGLTDQPLEARAMSGGNRNRLFSPGTTVFYIDHASLIALVTMVAVGHNGPSGRFAWLTDLVVDRRTFEHLRFMPRPLGSDRPQPLSALPGLRRVIVGFLHRWQDVVVVEGPLRDVIEEARVEVHYNAPDENDNGGEPTVQRVDVQVENLAPALELMISETVTQTNRLVRALNRAGVTVVWAFIRQGVTRRLDIEAGPRHVRR</sequence>
<organism evidence="2 3">
    <name type="scientific">Apiospora saccharicola</name>
    <dbReference type="NCBI Taxonomy" id="335842"/>
    <lineage>
        <taxon>Eukaryota</taxon>
        <taxon>Fungi</taxon>
        <taxon>Dikarya</taxon>
        <taxon>Ascomycota</taxon>
        <taxon>Pezizomycotina</taxon>
        <taxon>Sordariomycetes</taxon>
        <taxon>Xylariomycetidae</taxon>
        <taxon>Amphisphaeriales</taxon>
        <taxon>Apiosporaceae</taxon>
        <taxon>Apiospora</taxon>
    </lineage>
</organism>
<evidence type="ECO:0000313" key="2">
    <source>
        <dbReference type="EMBL" id="KAK8073030.1"/>
    </source>
</evidence>
<feature type="compositionally biased region" description="Polar residues" evidence="1">
    <location>
        <begin position="1"/>
        <end position="11"/>
    </location>
</feature>
<proteinExistence type="predicted"/>
<keyword evidence="3" id="KW-1185">Reference proteome</keyword>
<protein>
    <submittedName>
        <fullName evidence="2">Uncharacterized protein</fullName>
    </submittedName>
</protein>
<evidence type="ECO:0000256" key="1">
    <source>
        <dbReference type="SAM" id="MobiDB-lite"/>
    </source>
</evidence>